<dbReference type="Gene3D" id="3.40.640.10">
    <property type="entry name" value="Type I PLP-dependent aspartate aminotransferase-like (Major domain)"/>
    <property type="match status" value="1"/>
</dbReference>
<evidence type="ECO:0000256" key="2">
    <source>
        <dbReference type="ARBA" id="ARBA00007441"/>
    </source>
</evidence>
<dbReference type="Gene3D" id="3.90.1150.10">
    <property type="entry name" value="Aspartate Aminotransferase, domain 1"/>
    <property type="match status" value="1"/>
</dbReference>
<dbReference type="InterPro" id="IPR015424">
    <property type="entry name" value="PyrdxlP-dep_Trfase"/>
</dbReference>
<dbReference type="PANTHER" id="PTHR45744">
    <property type="entry name" value="TYROSINE AMINOTRANSFERASE"/>
    <property type="match status" value="1"/>
</dbReference>
<dbReference type="SUPFAM" id="SSF53383">
    <property type="entry name" value="PLP-dependent transferases"/>
    <property type="match status" value="1"/>
</dbReference>
<keyword evidence="4" id="KW-0808">Transferase</keyword>
<dbReference type="NCBIfam" id="TIGR01265">
    <property type="entry name" value="tyr_nico_aTase"/>
    <property type="match status" value="1"/>
</dbReference>
<dbReference type="AlphaFoldDB" id="A0AA38W7G9"/>
<gene>
    <name evidence="8" type="ORF">OSB04_015437</name>
</gene>
<proteinExistence type="inferred from homology"/>
<evidence type="ECO:0000313" key="8">
    <source>
        <dbReference type="EMBL" id="KAJ9551392.1"/>
    </source>
</evidence>
<comment type="similarity">
    <text evidence="2">Belongs to the class-I pyridoxal-phosphate-dependent aminotransferase family.</text>
</comment>
<accession>A0AA38W7G9</accession>
<dbReference type="GO" id="GO:0004838">
    <property type="term" value="F:L-tyrosine-2-oxoglutarate transaminase activity"/>
    <property type="evidence" value="ECO:0007669"/>
    <property type="project" value="TreeGrafter"/>
</dbReference>
<dbReference type="GO" id="GO:0030170">
    <property type="term" value="F:pyridoxal phosphate binding"/>
    <property type="evidence" value="ECO:0007669"/>
    <property type="project" value="InterPro"/>
</dbReference>
<evidence type="ECO:0000259" key="7">
    <source>
        <dbReference type="Pfam" id="PF00155"/>
    </source>
</evidence>
<feature type="domain" description="Aminotransferase class I/classII large" evidence="7">
    <location>
        <begin position="84"/>
        <end position="378"/>
    </location>
</feature>
<name>A0AA38W7G9_9ASTR</name>
<dbReference type="InterPro" id="IPR004839">
    <property type="entry name" value="Aminotransferase_I/II_large"/>
</dbReference>
<feature type="non-terminal residue" evidence="8">
    <location>
        <position position="394"/>
    </location>
</feature>
<feature type="modified residue" description="N6-(pyridoxal phosphate)lysine" evidence="6">
    <location>
        <position position="222"/>
    </location>
</feature>
<sequence>MENGGMKKIEETPTNVTIKGILGLLMASLDDGEKRKRVIALGMGDPTAFSCFTTTSVAENAVVDALTSQKFNGYLPLLAFLKPEGCTQAIEVAISFLAKPNANILVPRPGFPIYNLCAAFRNVEIRHFDLLPENGWEVDLNAVDALADENTVAIVVINPGNPCGNVYSYQHLKKIAETAKKHKIVVIADEVYGHLVFGPNPFVPMGVFGSMVPVLTLGSLSKRWIVPGWRLGWFVTTDPNGIFKNAKTVERLKKYFDICGGPATFIQAAVPRILKETSDAFFARTLGILKHTSDLCVKKIDEIPCLTCPTKPQGSMAVMVKLNVSLLKDISDDIDFCFKLAREESVILLPGVTVGLKNWVRITFAAEPSSLEEALERVKIFCHSHSYEPKGSSL</sequence>
<keyword evidence="5" id="KW-0663">Pyridoxal phosphate</keyword>
<evidence type="ECO:0000256" key="5">
    <source>
        <dbReference type="ARBA" id="ARBA00022898"/>
    </source>
</evidence>
<keyword evidence="9" id="KW-1185">Reference proteome</keyword>
<dbReference type="GO" id="GO:0006572">
    <property type="term" value="P:L-tyrosine catabolic process"/>
    <property type="evidence" value="ECO:0007669"/>
    <property type="project" value="TreeGrafter"/>
</dbReference>
<evidence type="ECO:0000313" key="9">
    <source>
        <dbReference type="Proteomes" id="UP001172457"/>
    </source>
</evidence>
<comment type="cofactor">
    <cofactor evidence="1 6">
        <name>pyridoxal 5'-phosphate</name>
        <dbReference type="ChEBI" id="CHEBI:597326"/>
    </cofactor>
</comment>
<evidence type="ECO:0000256" key="3">
    <source>
        <dbReference type="ARBA" id="ARBA00022576"/>
    </source>
</evidence>
<evidence type="ECO:0000256" key="6">
    <source>
        <dbReference type="PIRSR" id="PIRSR000517-1"/>
    </source>
</evidence>
<dbReference type="InterPro" id="IPR015421">
    <property type="entry name" value="PyrdxlP-dep_Trfase_major"/>
</dbReference>
<dbReference type="EMBL" id="JARYMX010000004">
    <property type="protein sequence ID" value="KAJ9551392.1"/>
    <property type="molecule type" value="Genomic_DNA"/>
</dbReference>
<evidence type="ECO:0000256" key="4">
    <source>
        <dbReference type="ARBA" id="ARBA00022679"/>
    </source>
</evidence>
<dbReference type="CDD" id="cd00609">
    <property type="entry name" value="AAT_like"/>
    <property type="match status" value="1"/>
</dbReference>
<comment type="caution">
    <text evidence="8">The sequence shown here is derived from an EMBL/GenBank/DDBJ whole genome shotgun (WGS) entry which is preliminary data.</text>
</comment>
<dbReference type="PIRSF" id="PIRSF000517">
    <property type="entry name" value="Tyr_transaminase"/>
    <property type="match status" value="1"/>
</dbReference>
<dbReference type="InterPro" id="IPR005958">
    <property type="entry name" value="TyrNic_aminoTrfase"/>
</dbReference>
<protein>
    <recommendedName>
        <fullName evidence="7">Aminotransferase class I/classII large domain-containing protein</fullName>
    </recommendedName>
</protein>
<reference evidence="8" key="1">
    <citation type="submission" date="2023-03" db="EMBL/GenBank/DDBJ databases">
        <title>Chromosome-scale reference genome and RAD-based genetic map of yellow starthistle (Centaurea solstitialis) reveal putative structural variation and QTLs associated with invader traits.</title>
        <authorList>
            <person name="Reatini B."/>
            <person name="Cang F.A."/>
            <person name="Jiang Q."/>
            <person name="Mckibben M.T.W."/>
            <person name="Barker M.S."/>
            <person name="Rieseberg L.H."/>
            <person name="Dlugosch K.M."/>
        </authorList>
    </citation>
    <scope>NUCLEOTIDE SEQUENCE</scope>
    <source>
        <strain evidence="8">CAN-66</strain>
        <tissue evidence="8">Leaf</tissue>
    </source>
</reference>
<dbReference type="FunFam" id="3.90.1150.10:FF:000040">
    <property type="entry name" value="Tyrosine aminotransferase"/>
    <property type="match status" value="1"/>
</dbReference>
<organism evidence="8 9">
    <name type="scientific">Centaurea solstitialis</name>
    <name type="common">yellow star-thistle</name>
    <dbReference type="NCBI Taxonomy" id="347529"/>
    <lineage>
        <taxon>Eukaryota</taxon>
        <taxon>Viridiplantae</taxon>
        <taxon>Streptophyta</taxon>
        <taxon>Embryophyta</taxon>
        <taxon>Tracheophyta</taxon>
        <taxon>Spermatophyta</taxon>
        <taxon>Magnoliopsida</taxon>
        <taxon>eudicotyledons</taxon>
        <taxon>Gunneridae</taxon>
        <taxon>Pentapetalae</taxon>
        <taxon>asterids</taxon>
        <taxon>campanulids</taxon>
        <taxon>Asterales</taxon>
        <taxon>Asteraceae</taxon>
        <taxon>Carduoideae</taxon>
        <taxon>Cardueae</taxon>
        <taxon>Centaureinae</taxon>
        <taxon>Centaurea</taxon>
    </lineage>
</organism>
<dbReference type="PANTHER" id="PTHR45744:SF2">
    <property type="entry name" value="TYROSINE AMINOTRANSFERASE"/>
    <property type="match status" value="1"/>
</dbReference>
<dbReference type="Proteomes" id="UP001172457">
    <property type="component" value="Chromosome 4"/>
</dbReference>
<keyword evidence="3" id="KW-0032">Aminotransferase</keyword>
<dbReference type="Pfam" id="PF00155">
    <property type="entry name" value="Aminotran_1_2"/>
    <property type="match status" value="1"/>
</dbReference>
<dbReference type="InterPro" id="IPR015422">
    <property type="entry name" value="PyrdxlP-dep_Trfase_small"/>
</dbReference>
<evidence type="ECO:0000256" key="1">
    <source>
        <dbReference type="ARBA" id="ARBA00001933"/>
    </source>
</evidence>